<evidence type="ECO:0000313" key="2">
    <source>
        <dbReference type="WBParaSite" id="scaffold20224_cov166.g19427"/>
    </source>
</evidence>
<organism evidence="1 2">
    <name type="scientific">Meloidogyne javanica</name>
    <name type="common">Root-knot nematode worm</name>
    <dbReference type="NCBI Taxonomy" id="6303"/>
    <lineage>
        <taxon>Eukaryota</taxon>
        <taxon>Metazoa</taxon>
        <taxon>Ecdysozoa</taxon>
        <taxon>Nematoda</taxon>
        <taxon>Chromadorea</taxon>
        <taxon>Rhabditida</taxon>
        <taxon>Tylenchina</taxon>
        <taxon>Tylenchomorpha</taxon>
        <taxon>Tylenchoidea</taxon>
        <taxon>Meloidogynidae</taxon>
        <taxon>Meloidogyninae</taxon>
        <taxon>Meloidogyne</taxon>
        <taxon>Meloidogyne incognita group</taxon>
    </lineage>
</organism>
<proteinExistence type="predicted"/>
<dbReference type="PANTHER" id="PTHR31389">
    <property type="entry name" value="LD39211P"/>
    <property type="match status" value="1"/>
</dbReference>
<accession>A0A915LV64</accession>
<dbReference type="Proteomes" id="UP000887561">
    <property type="component" value="Unplaced"/>
</dbReference>
<keyword evidence="1" id="KW-1185">Reference proteome</keyword>
<dbReference type="WBParaSite" id="scaffold20224_cov166.g19427">
    <property type="protein sequence ID" value="scaffold20224_cov166.g19427"/>
    <property type="gene ID" value="scaffold20224_cov166.g19427"/>
</dbReference>
<dbReference type="PANTHER" id="PTHR31389:SF4">
    <property type="entry name" value="LD39211P"/>
    <property type="match status" value="1"/>
</dbReference>
<name>A0A915LV64_MELJA</name>
<dbReference type="AlphaFoldDB" id="A0A915LV64"/>
<evidence type="ECO:0000313" key="1">
    <source>
        <dbReference type="Proteomes" id="UP000887561"/>
    </source>
</evidence>
<dbReference type="InterPro" id="IPR012444">
    <property type="entry name" value="DUF1647"/>
</dbReference>
<protein>
    <submittedName>
        <fullName evidence="2">Glucuronosyltransferase</fullName>
    </submittedName>
</protein>
<sequence length="234" mass="26556">MVSGRRFDCKHLQLIDKYRLTDKYKIKQEIPVKRPGSKGFTFVTASSIPYYNTMKKLLFNLKKQFGCSQKIIGYDLGEYDTFTWMDSAIVLNNGSPLNSIFDGMENSTISEVVFPGSADPPHGVQFATNVRTYNFIPLVSNLIKIENKWDERMIAAGFNIMHKSEYTRQLLKWALLCAATKQCINPEGSKLACPGASSTPSCHRFDQSVFALLTINSEYQRYVLDNGETDYINL</sequence>
<dbReference type="Pfam" id="PF07801">
    <property type="entry name" value="DUF1647"/>
    <property type="match status" value="1"/>
</dbReference>
<reference evidence="2" key="1">
    <citation type="submission" date="2022-11" db="UniProtKB">
        <authorList>
            <consortium name="WormBaseParasite"/>
        </authorList>
    </citation>
    <scope>IDENTIFICATION</scope>
</reference>